<evidence type="ECO:0000313" key="3">
    <source>
        <dbReference type="EMBL" id="GAA4713655.1"/>
    </source>
</evidence>
<keyword evidence="2" id="KW-0378">Hydrolase</keyword>
<dbReference type="PANTHER" id="PTHR43316:SF3">
    <property type="entry name" value="HALOACID DEHALOGENASE, TYPE II (AFU_ORTHOLOGUE AFUA_2G07750)-RELATED"/>
    <property type="match status" value="1"/>
</dbReference>
<dbReference type="InterPro" id="IPR051540">
    <property type="entry name" value="S-2-haloacid_dehalogenase"/>
</dbReference>
<gene>
    <name evidence="3" type="ORF">GCM10023349_35960</name>
</gene>
<dbReference type="Gene3D" id="1.10.150.240">
    <property type="entry name" value="Putative phosphatase, domain 2"/>
    <property type="match status" value="1"/>
</dbReference>
<dbReference type="InterPro" id="IPR006328">
    <property type="entry name" value="2-HAD"/>
</dbReference>
<dbReference type="NCBIfam" id="TIGR01493">
    <property type="entry name" value="HAD-SF-IA-v2"/>
    <property type="match status" value="1"/>
</dbReference>
<dbReference type="Gene3D" id="3.40.50.1000">
    <property type="entry name" value="HAD superfamily/HAD-like"/>
    <property type="match status" value="1"/>
</dbReference>
<dbReference type="InterPro" id="IPR006439">
    <property type="entry name" value="HAD-SF_hydro_IA"/>
</dbReference>
<dbReference type="InterPro" id="IPR036412">
    <property type="entry name" value="HAD-like_sf"/>
</dbReference>
<protein>
    <submittedName>
        <fullName evidence="3">Haloacid dehalogenase type II</fullName>
    </submittedName>
</protein>
<evidence type="ECO:0000313" key="4">
    <source>
        <dbReference type="Proteomes" id="UP001499974"/>
    </source>
</evidence>
<dbReference type="Proteomes" id="UP001499974">
    <property type="component" value="Unassembled WGS sequence"/>
</dbReference>
<evidence type="ECO:0000256" key="1">
    <source>
        <dbReference type="ARBA" id="ARBA00008106"/>
    </source>
</evidence>
<dbReference type="InterPro" id="IPR023214">
    <property type="entry name" value="HAD_sf"/>
</dbReference>
<dbReference type="EMBL" id="BAABKM010000003">
    <property type="protein sequence ID" value="GAA4713655.1"/>
    <property type="molecule type" value="Genomic_DNA"/>
</dbReference>
<reference evidence="4" key="1">
    <citation type="journal article" date="2019" name="Int. J. Syst. Evol. Microbiol.">
        <title>The Global Catalogue of Microorganisms (GCM) 10K type strain sequencing project: providing services to taxonomists for standard genome sequencing and annotation.</title>
        <authorList>
            <consortium name="The Broad Institute Genomics Platform"/>
            <consortium name="The Broad Institute Genome Sequencing Center for Infectious Disease"/>
            <person name="Wu L."/>
            <person name="Ma J."/>
        </authorList>
    </citation>
    <scope>NUCLEOTIDE SEQUENCE [LARGE SCALE GENOMIC DNA]</scope>
    <source>
        <strain evidence="4">JCM 18531</strain>
    </source>
</reference>
<organism evidence="3 4">
    <name type="scientific">Nocardioides conyzicola</name>
    <dbReference type="NCBI Taxonomy" id="1651781"/>
    <lineage>
        <taxon>Bacteria</taxon>
        <taxon>Bacillati</taxon>
        <taxon>Actinomycetota</taxon>
        <taxon>Actinomycetes</taxon>
        <taxon>Propionibacteriales</taxon>
        <taxon>Nocardioidaceae</taxon>
        <taxon>Nocardioides</taxon>
    </lineage>
</organism>
<name>A0ABP8XRI9_9ACTN</name>
<keyword evidence="4" id="KW-1185">Reference proteome</keyword>
<comment type="caution">
    <text evidence="3">The sequence shown here is derived from an EMBL/GenBank/DDBJ whole genome shotgun (WGS) entry which is preliminary data.</text>
</comment>
<sequence length="231" mass="25268">MELAKIRAVVFDVLGTVVDEDATVERAARELFSAAALPAGELSSFLEEWDREMRARMDAVRSEGADWTDSDTIRGAALRDLLRSRGWDVPESAVEALATVGHRLDPWPDSVAALARLAERYAVVALTNGSVPQMTDTFVHAGLRWTLVLSADLARTFKPAAAMYQLPPTQLRIPTEQMLFVAAHPWDLDAAASHGYRTALIRRPGTSAEDDDRFDLSVATIGELAELVVIP</sequence>
<accession>A0ABP8XRI9</accession>
<dbReference type="NCBIfam" id="TIGR01428">
    <property type="entry name" value="HAD_type_II"/>
    <property type="match status" value="1"/>
</dbReference>
<dbReference type="SUPFAM" id="SSF56784">
    <property type="entry name" value="HAD-like"/>
    <property type="match status" value="1"/>
</dbReference>
<dbReference type="InterPro" id="IPR023198">
    <property type="entry name" value="PGP-like_dom2"/>
</dbReference>
<dbReference type="SFLD" id="SFLDS00003">
    <property type="entry name" value="Haloacid_Dehalogenase"/>
    <property type="match status" value="1"/>
</dbReference>
<evidence type="ECO:0000256" key="2">
    <source>
        <dbReference type="ARBA" id="ARBA00022801"/>
    </source>
</evidence>
<dbReference type="Pfam" id="PF00702">
    <property type="entry name" value="Hydrolase"/>
    <property type="match status" value="1"/>
</dbReference>
<dbReference type="RefSeq" id="WP_345522865.1">
    <property type="nucleotide sequence ID" value="NZ_BAABKM010000003.1"/>
</dbReference>
<dbReference type="PRINTS" id="PR00413">
    <property type="entry name" value="HADHALOGNASE"/>
</dbReference>
<proteinExistence type="inferred from homology"/>
<dbReference type="SFLD" id="SFLDG01129">
    <property type="entry name" value="C1.5:_HAD__Beta-PGM__Phosphata"/>
    <property type="match status" value="1"/>
</dbReference>
<dbReference type="PANTHER" id="PTHR43316">
    <property type="entry name" value="HYDROLASE, HALOACID DELAHOGENASE-RELATED"/>
    <property type="match status" value="1"/>
</dbReference>
<comment type="similarity">
    <text evidence="1">Belongs to the HAD-like hydrolase superfamily. S-2-haloalkanoic acid dehalogenase family.</text>
</comment>